<evidence type="ECO:0000313" key="2">
    <source>
        <dbReference type="Proteomes" id="UP001220456"/>
    </source>
</evidence>
<dbReference type="Proteomes" id="UP001220456">
    <property type="component" value="Unassembled WGS sequence"/>
</dbReference>
<proteinExistence type="predicted"/>
<dbReference type="RefSeq" id="WP_277357441.1">
    <property type="nucleotide sequence ID" value="NZ_JAROKN010000004.1"/>
</dbReference>
<organism evidence="1 2">
    <name type="scientific">Arthrobacter vasquezii</name>
    <dbReference type="NCBI Taxonomy" id="2977629"/>
    <lineage>
        <taxon>Bacteria</taxon>
        <taxon>Bacillati</taxon>
        <taxon>Actinomycetota</taxon>
        <taxon>Actinomycetes</taxon>
        <taxon>Micrococcales</taxon>
        <taxon>Micrococcaceae</taxon>
        <taxon>Arthrobacter</taxon>
    </lineage>
</organism>
<dbReference type="SUPFAM" id="SSF51011">
    <property type="entry name" value="Glycosyl hydrolase domain"/>
    <property type="match status" value="1"/>
</dbReference>
<sequence length="96" mass="10282">MSTSSSEPKRRYDAVAHLGRLRRDVPALASGGLWWVYAQGDVLVYVREHTSASVLVMASRSGFESVSLPSDLLGGLPRRRARDWAVAVAGGSVPSA</sequence>
<protein>
    <submittedName>
        <fullName evidence="1">Uncharacterized protein</fullName>
    </submittedName>
</protein>
<accession>A0ABT6CRZ6</accession>
<comment type="caution">
    <text evidence="1">The sequence shown here is derived from an EMBL/GenBank/DDBJ whole genome shotgun (WGS) entry which is preliminary data.</text>
</comment>
<name>A0ABT6CRZ6_9MICC</name>
<evidence type="ECO:0000313" key="1">
    <source>
        <dbReference type="EMBL" id="MDF9276828.1"/>
    </source>
</evidence>
<dbReference type="EMBL" id="JAROKN010000004">
    <property type="protein sequence ID" value="MDF9276828.1"/>
    <property type="molecule type" value="Genomic_DNA"/>
</dbReference>
<gene>
    <name evidence="1" type="ORF">P4U43_03380</name>
</gene>
<reference evidence="1 2" key="1">
    <citation type="journal article" date="2023" name="Int. J. Syst. Evol. Microbiol.">
        <title>Arthrobacter vasquezii sp. nov., isolated from a soil sample from Union Glacier, Antarctica.</title>
        <authorList>
            <person name="Valenzuela-Ibaceta F."/>
            <person name="Carrasco V."/>
            <person name="Lagos-Moraga S."/>
            <person name="Dietz-Vargas C."/>
            <person name="Navarro C.A."/>
            <person name="Perez-Donoso J.M."/>
        </authorList>
    </citation>
    <scope>NUCLEOTIDE SEQUENCE [LARGE SCALE GENOMIC DNA]</scope>
    <source>
        <strain evidence="1 2">EH-1B-1</strain>
    </source>
</reference>
<keyword evidence="2" id="KW-1185">Reference proteome</keyword>